<sequence length="226" mass="22998">MNIKQRGILLVASATATALCVAAAPSAIADQGAGSAKTAVTAAVASPASATVDGENVFRGLFFGQGQVGSELAKLDLFAEARQHLDNDDLDEVRASNAVIDLINKRSPGFFADLSAKTRSGDPRQVEKAVTDAQNMLLSVAQKDDKATPVENGQLCGVTVAVGAAVVHVAAVVTAAGAVVTVTVAVGANFVKGKNWFWSPQPTTGDGTPLSKDEAVAQVTKALKAA</sequence>
<dbReference type="Pfam" id="PF26137">
    <property type="entry name" value="Toxin_SdpC"/>
    <property type="match status" value="1"/>
</dbReference>
<reference evidence="2 3" key="1">
    <citation type="submission" date="2021-10" db="EMBL/GenBank/DDBJ databases">
        <title>Streptomyces sp. strain SMC 277, a novel streptomycete isolated from soil.</title>
        <authorList>
            <person name="Chanama M."/>
        </authorList>
    </citation>
    <scope>NUCLEOTIDE SEQUENCE [LARGE SCALE GENOMIC DNA]</scope>
    <source>
        <strain evidence="2 3">SMC 277</strain>
    </source>
</reference>
<evidence type="ECO:0000256" key="1">
    <source>
        <dbReference type="SAM" id="SignalP"/>
    </source>
</evidence>
<organism evidence="2 3">
    <name type="scientific">Streptomyces antimicrobicus</name>
    <dbReference type="NCBI Taxonomy" id="2883108"/>
    <lineage>
        <taxon>Bacteria</taxon>
        <taxon>Bacillati</taxon>
        <taxon>Actinomycetota</taxon>
        <taxon>Actinomycetes</taxon>
        <taxon>Kitasatosporales</taxon>
        <taxon>Streptomycetaceae</taxon>
        <taxon>Streptomyces</taxon>
    </lineage>
</organism>
<dbReference type="Proteomes" id="UP001199054">
    <property type="component" value="Unassembled WGS sequence"/>
</dbReference>
<dbReference type="EMBL" id="JAJAUY010000100">
    <property type="protein sequence ID" value="MCB5182001.1"/>
    <property type="molecule type" value="Genomic_DNA"/>
</dbReference>
<dbReference type="InterPro" id="IPR023888">
    <property type="entry name" value="SdpC-like"/>
</dbReference>
<feature type="signal peptide" evidence="1">
    <location>
        <begin position="1"/>
        <end position="29"/>
    </location>
</feature>
<comment type="caution">
    <text evidence="2">The sequence shown here is derived from an EMBL/GenBank/DDBJ whole genome shotgun (WGS) entry which is preliminary data.</text>
</comment>
<gene>
    <name evidence="2" type="ORF">LG632_21800</name>
</gene>
<keyword evidence="1" id="KW-0732">Signal</keyword>
<feature type="chain" id="PRO_5046427842" evidence="1">
    <location>
        <begin position="30"/>
        <end position="226"/>
    </location>
</feature>
<proteinExistence type="predicted"/>
<dbReference type="NCBIfam" id="TIGR04032">
    <property type="entry name" value="toxin_SdpC"/>
    <property type="match status" value="1"/>
</dbReference>
<keyword evidence="3" id="KW-1185">Reference proteome</keyword>
<accession>A0ABS8BBI4</accession>
<evidence type="ECO:0000313" key="3">
    <source>
        <dbReference type="Proteomes" id="UP001199054"/>
    </source>
</evidence>
<protein>
    <submittedName>
        <fullName evidence="2">Sporulation delaying protein family toxin</fullName>
    </submittedName>
</protein>
<dbReference type="RefSeq" id="WP_226729104.1">
    <property type="nucleotide sequence ID" value="NZ_JAJAUY010000100.1"/>
</dbReference>
<name>A0ABS8BBI4_9ACTN</name>
<evidence type="ECO:0000313" key="2">
    <source>
        <dbReference type="EMBL" id="MCB5182001.1"/>
    </source>
</evidence>